<dbReference type="PANTHER" id="PTHR34606">
    <property type="entry name" value="BON DOMAIN-CONTAINING PROTEIN"/>
    <property type="match status" value="1"/>
</dbReference>
<reference evidence="5" key="1">
    <citation type="journal article" date="2021" name="Nat. Commun.">
        <title>Connecting structure to function with the recovery of over 1000 high-quality metagenome-assembled genomes from activated sludge using long-read sequencing.</title>
        <authorList>
            <person name="Singleton C.M."/>
            <person name="Petriglieri F."/>
            <person name="Kristensen J.M."/>
            <person name="Kirkegaard R.H."/>
            <person name="Michaelsen T.Y."/>
            <person name="Andersen M.H."/>
            <person name="Kondrotaite Z."/>
            <person name="Karst S.M."/>
            <person name="Dueholm M.S."/>
            <person name="Nielsen P.H."/>
            <person name="Albertsen M."/>
        </authorList>
    </citation>
    <scope>NUCLEOTIDE SEQUENCE [LARGE SCALE GENOMIC DNA]</scope>
</reference>
<accession>A0A9D7LMD5</accession>
<evidence type="ECO:0000313" key="4">
    <source>
        <dbReference type="EMBL" id="MBK8890266.1"/>
    </source>
</evidence>
<feature type="domain" description="BON" evidence="3">
    <location>
        <begin position="50"/>
        <end position="117"/>
    </location>
</feature>
<dbReference type="PANTHER" id="PTHR34606:SF15">
    <property type="entry name" value="BON DOMAIN-CONTAINING PROTEIN"/>
    <property type="match status" value="1"/>
</dbReference>
<name>A0A9D7LMD5_9RHOO</name>
<dbReference type="SMART" id="SM00749">
    <property type="entry name" value="BON"/>
    <property type="match status" value="2"/>
</dbReference>
<dbReference type="EMBL" id="JADKBR010000005">
    <property type="protein sequence ID" value="MBK8890266.1"/>
    <property type="molecule type" value="Genomic_DNA"/>
</dbReference>
<gene>
    <name evidence="4" type="ORF">IPN75_07580</name>
</gene>
<feature type="region of interest" description="Disordered" evidence="1">
    <location>
        <begin position="203"/>
        <end position="225"/>
    </location>
</feature>
<protein>
    <submittedName>
        <fullName evidence="4">BON domain-containing protein</fullName>
    </submittedName>
</protein>
<sequence length="225" mass="23705">MRNLKLTLAGTAVFATLALLQGCVPAVIATGATVGAMSAHDRRSTGVQTDDETNEWKAAQAVPEKYAAASHLNFTSFNRRLLITGEVPNEEAKSAIGEQAARVAGVKEVFNEATVGPASSFSVRSNDSYITSKAKARLVDEKDLSANHVKVVTESGVTYLMGIVSDREAKVAVTIARTTDGVRKVVSLMEVKSDAEISRLNVLPGTGSSAPAQPQPAQPAPVENR</sequence>
<dbReference type="PROSITE" id="PS51257">
    <property type="entry name" value="PROKAR_LIPOPROTEIN"/>
    <property type="match status" value="1"/>
</dbReference>
<keyword evidence="2" id="KW-0732">Signal</keyword>
<dbReference type="AlphaFoldDB" id="A0A9D7LMD5"/>
<dbReference type="InterPro" id="IPR007055">
    <property type="entry name" value="BON_dom"/>
</dbReference>
<feature type="domain" description="BON" evidence="3">
    <location>
        <begin position="126"/>
        <end position="193"/>
    </location>
</feature>
<organism evidence="4 5">
    <name type="scientific">Candidatus Dechloromonas phosphorivorans</name>
    <dbReference type="NCBI Taxonomy" id="2899244"/>
    <lineage>
        <taxon>Bacteria</taxon>
        <taxon>Pseudomonadati</taxon>
        <taxon>Pseudomonadota</taxon>
        <taxon>Betaproteobacteria</taxon>
        <taxon>Rhodocyclales</taxon>
        <taxon>Azonexaceae</taxon>
        <taxon>Dechloromonas</taxon>
    </lineage>
</organism>
<dbReference type="Gene3D" id="3.40.1520.20">
    <property type="match status" value="1"/>
</dbReference>
<evidence type="ECO:0000259" key="3">
    <source>
        <dbReference type="PROSITE" id="PS50914"/>
    </source>
</evidence>
<feature type="signal peptide" evidence="2">
    <location>
        <begin position="1"/>
        <end position="26"/>
    </location>
</feature>
<evidence type="ECO:0000256" key="1">
    <source>
        <dbReference type="SAM" id="MobiDB-lite"/>
    </source>
</evidence>
<dbReference type="InterPro" id="IPR051686">
    <property type="entry name" value="Lipoprotein_DolP"/>
</dbReference>
<comment type="caution">
    <text evidence="4">The sequence shown here is derived from an EMBL/GenBank/DDBJ whole genome shotgun (WGS) entry which is preliminary data.</text>
</comment>
<evidence type="ECO:0000256" key="2">
    <source>
        <dbReference type="SAM" id="SignalP"/>
    </source>
</evidence>
<feature type="chain" id="PRO_5038394276" evidence="2">
    <location>
        <begin position="27"/>
        <end position="225"/>
    </location>
</feature>
<proteinExistence type="predicted"/>
<evidence type="ECO:0000313" key="5">
    <source>
        <dbReference type="Proteomes" id="UP000808146"/>
    </source>
</evidence>
<dbReference type="PROSITE" id="PS50914">
    <property type="entry name" value="BON"/>
    <property type="match status" value="2"/>
</dbReference>
<dbReference type="Proteomes" id="UP000808146">
    <property type="component" value="Unassembled WGS sequence"/>
</dbReference>
<dbReference type="InterPro" id="IPR014004">
    <property type="entry name" value="Transpt-assoc_nodulatn_dom_bac"/>
</dbReference>
<dbReference type="Pfam" id="PF04972">
    <property type="entry name" value="BON"/>
    <property type="match status" value="2"/>
</dbReference>